<keyword evidence="5" id="KW-1185">Reference proteome</keyword>
<dbReference type="Gene3D" id="3.10.450.10">
    <property type="match status" value="1"/>
</dbReference>
<feature type="compositionally biased region" description="Basic and acidic residues" evidence="1">
    <location>
        <begin position="24"/>
        <end position="38"/>
    </location>
</feature>
<dbReference type="OrthoDB" id="6248810at2759"/>
<feature type="domain" description="Cystatin" evidence="3">
    <location>
        <begin position="46"/>
        <end position="159"/>
    </location>
</feature>
<dbReference type="GO" id="GO:0004869">
    <property type="term" value="F:cysteine-type endopeptidase inhibitor activity"/>
    <property type="evidence" value="ECO:0007669"/>
    <property type="project" value="InterPro"/>
</dbReference>
<keyword evidence="2" id="KW-0732">Signal</keyword>
<organism evidence="6">
    <name type="scientific">Schistocephalus solidus</name>
    <name type="common">Tapeworm</name>
    <dbReference type="NCBI Taxonomy" id="70667"/>
    <lineage>
        <taxon>Eukaryota</taxon>
        <taxon>Metazoa</taxon>
        <taxon>Spiralia</taxon>
        <taxon>Lophotrochozoa</taxon>
        <taxon>Platyhelminthes</taxon>
        <taxon>Cestoda</taxon>
        <taxon>Eucestoda</taxon>
        <taxon>Diphyllobothriidea</taxon>
        <taxon>Diphyllobothriidae</taxon>
        <taxon>Schistocephalus</taxon>
    </lineage>
</organism>
<feature type="signal peptide" evidence="2">
    <location>
        <begin position="1"/>
        <end position="19"/>
    </location>
</feature>
<dbReference type="SMART" id="SM00043">
    <property type="entry name" value="CY"/>
    <property type="match status" value="1"/>
</dbReference>
<proteinExistence type="predicted"/>
<reference evidence="4 5" key="2">
    <citation type="submission" date="2018-11" db="EMBL/GenBank/DDBJ databases">
        <authorList>
            <consortium name="Pathogen Informatics"/>
        </authorList>
    </citation>
    <scope>NUCLEOTIDE SEQUENCE [LARGE SCALE GENOMIC DNA]</scope>
    <source>
        <strain evidence="4 5">NST_G2</strain>
    </source>
</reference>
<sequence length="163" mass="18234">MQSLLILLAVFALAKGGLACAAKDKTTDEPEPEHEPVSDSRPTGRPMLGGRRPMTTEEIAHPDFQSVVQKSLVDLKNQSNGCMEYDLVEIKEASKQVVSGLKYHWKMTVRPRSTQAGSQCPVSDCQVGVDACKMHHEYKSSAWVRPWLKDEETHRFTHVRTDA</sequence>
<evidence type="ECO:0000256" key="2">
    <source>
        <dbReference type="SAM" id="SignalP"/>
    </source>
</evidence>
<dbReference type="WBParaSite" id="SSLN_0001688501-mRNA-1">
    <property type="protein sequence ID" value="SSLN_0001688501-mRNA-1"/>
    <property type="gene ID" value="SSLN_0001688501"/>
</dbReference>
<evidence type="ECO:0000259" key="3">
    <source>
        <dbReference type="SMART" id="SM00043"/>
    </source>
</evidence>
<evidence type="ECO:0000256" key="1">
    <source>
        <dbReference type="SAM" id="MobiDB-lite"/>
    </source>
</evidence>
<evidence type="ECO:0000313" key="4">
    <source>
        <dbReference type="EMBL" id="VDM02661.1"/>
    </source>
</evidence>
<dbReference type="AlphaFoldDB" id="A0A183TIH5"/>
<feature type="chain" id="PRO_5043141547" evidence="2">
    <location>
        <begin position="20"/>
        <end position="163"/>
    </location>
</feature>
<dbReference type="CDD" id="cd00042">
    <property type="entry name" value="CY"/>
    <property type="match status" value="1"/>
</dbReference>
<reference evidence="6" key="1">
    <citation type="submission" date="2016-06" db="UniProtKB">
        <authorList>
            <consortium name="WormBaseParasite"/>
        </authorList>
    </citation>
    <scope>IDENTIFICATION</scope>
</reference>
<protein>
    <submittedName>
        <fullName evidence="6">Cystatin domain-containing protein</fullName>
    </submittedName>
</protein>
<gene>
    <name evidence="4" type="ORF">SSLN_LOCUS16275</name>
</gene>
<dbReference type="InterPro" id="IPR046350">
    <property type="entry name" value="Cystatin_sf"/>
</dbReference>
<name>A0A183TIH5_SCHSO</name>
<dbReference type="InterPro" id="IPR000010">
    <property type="entry name" value="Cystatin_dom"/>
</dbReference>
<dbReference type="EMBL" id="UYSU01040897">
    <property type="protein sequence ID" value="VDM02661.1"/>
    <property type="molecule type" value="Genomic_DNA"/>
</dbReference>
<feature type="region of interest" description="Disordered" evidence="1">
    <location>
        <begin position="24"/>
        <end position="51"/>
    </location>
</feature>
<evidence type="ECO:0000313" key="6">
    <source>
        <dbReference type="WBParaSite" id="SSLN_0001688501-mRNA-1"/>
    </source>
</evidence>
<dbReference type="Proteomes" id="UP000275846">
    <property type="component" value="Unassembled WGS sequence"/>
</dbReference>
<dbReference type="Pfam" id="PF00031">
    <property type="entry name" value="Cystatin"/>
    <property type="match status" value="1"/>
</dbReference>
<dbReference type="SUPFAM" id="SSF54403">
    <property type="entry name" value="Cystatin/monellin"/>
    <property type="match status" value="1"/>
</dbReference>
<evidence type="ECO:0000313" key="5">
    <source>
        <dbReference type="Proteomes" id="UP000275846"/>
    </source>
</evidence>
<accession>A0A183TIH5</accession>